<evidence type="ECO:0000313" key="2">
    <source>
        <dbReference type="Proteomes" id="UP000030106"/>
    </source>
</evidence>
<proteinExistence type="predicted"/>
<dbReference type="Proteomes" id="UP000030106">
    <property type="component" value="Unassembled WGS sequence"/>
</dbReference>
<comment type="caution">
    <text evidence="1">The sequence shown here is derived from an EMBL/GenBank/DDBJ whole genome shotgun (WGS) entry which is preliminary data.</text>
</comment>
<organism evidence="1 2">
    <name type="scientific">Beauveria bassiana D1-5</name>
    <dbReference type="NCBI Taxonomy" id="1245745"/>
    <lineage>
        <taxon>Eukaryota</taxon>
        <taxon>Fungi</taxon>
        <taxon>Dikarya</taxon>
        <taxon>Ascomycota</taxon>
        <taxon>Pezizomycotina</taxon>
        <taxon>Sordariomycetes</taxon>
        <taxon>Hypocreomycetidae</taxon>
        <taxon>Hypocreales</taxon>
        <taxon>Cordycipitaceae</taxon>
        <taxon>Beauveria</taxon>
    </lineage>
</organism>
<name>A0A0A2VVC1_BEABA</name>
<dbReference type="EMBL" id="ANFO01000198">
    <property type="protein sequence ID" value="KGQ11578.1"/>
    <property type="molecule type" value="Genomic_DNA"/>
</dbReference>
<protein>
    <submittedName>
        <fullName evidence="1">Uncharacterized protein</fullName>
    </submittedName>
</protein>
<reference evidence="1 2" key="1">
    <citation type="submission" date="2012-10" db="EMBL/GenBank/DDBJ databases">
        <title>Genome sequencing and analysis of entomopathogenic fungi Beauveria bassiana D1-5.</title>
        <authorList>
            <person name="Li Q."/>
            <person name="Wang L."/>
            <person name="Zhang Z."/>
            <person name="Wang Q."/>
            <person name="Ren J."/>
            <person name="Wang M."/>
            <person name="Xu W."/>
            <person name="Wang J."/>
            <person name="Lu Y."/>
            <person name="Du Q."/>
            <person name="Sun Z."/>
        </authorList>
    </citation>
    <scope>NUCLEOTIDE SEQUENCE [LARGE SCALE GENOMIC DNA]</scope>
    <source>
        <strain evidence="1 2">D1-5</strain>
    </source>
</reference>
<evidence type="ECO:0000313" key="1">
    <source>
        <dbReference type="EMBL" id="KGQ11578.1"/>
    </source>
</evidence>
<accession>A0A0A2VVC1</accession>
<sequence>MSHDISKAAVADIYAEKGTTHAEDVVAERNLESRIRNPLDGIPRDELMRNVDDFARSRGLSEHISILRKGALVAQNPTDLDRIDGDEALTAEELAVLDRESKNKWTMPARLFWTIAMCSIGAAVQGWDQTGANGATIFFPSYYGIGGNSAREQILVGLINAAPYIGSA</sequence>
<dbReference type="HOGENOM" id="CLU_116816_0_0_1"/>
<dbReference type="AlphaFoldDB" id="A0A0A2VVC1"/>
<dbReference type="STRING" id="1245745.A0A0A2VVC1"/>
<gene>
    <name evidence="1" type="ORF">BBAD15_g2686</name>
</gene>